<accession>A0A7C9BBY7</accession>
<dbReference type="Proteomes" id="UP000479293">
    <property type="component" value="Unassembled WGS sequence"/>
</dbReference>
<reference evidence="6 7" key="1">
    <citation type="submission" date="2019-10" db="EMBL/GenBank/DDBJ databases">
        <title>Draft Genome Sequence of Cytophagaceae sp. SJW1-29.</title>
        <authorList>
            <person name="Choi A."/>
        </authorList>
    </citation>
    <scope>NUCLEOTIDE SEQUENCE [LARGE SCALE GENOMIC DNA]</scope>
    <source>
        <strain evidence="6 7">SJW1-29</strain>
    </source>
</reference>
<dbReference type="Gene3D" id="1.20.1600.10">
    <property type="entry name" value="Outer membrane efflux proteins (OEP)"/>
    <property type="match status" value="1"/>
</dbReference>
<keyword evidence="7" id="KW-1185">Reference proteome</keyword>
<dbReference type="SUPFAM" id="SSF56954">
    <property type="entry name" value="Outer membrane efflux proteins (OEP)"/>
    <property type="match status" value="1"/>
</dbReference>
<dbReference type="PANTHER" id="PTHR30026">
    <property type="entry name" value="OUTER MEMBRANE PROTEIN TOLC"/>
    <property type="match status" value="1"/>
</dbReference>
<dbReference type="GO" id="GO:1990281">
    <property type="term" value="C:efflux pump complex"/>
    <property type="evidence" value="ECO:0007669"/>
    <property type="project" value="TreeGrafter"/>
</dbReference>
<dbReference type="GO" id="GO:0009279">
    <property type="term" value="C:cell outer membrane"/>
    <property type="evidence" value="ECO:0007669"/>
    <property type="project" value="UniProtKB-SubCell"/>
</dbReference>
<keyword evidence="4" id="KW-0472">Membrane</keyword>
<evidence type="ECO:0000256" key="5">
    <source>
        <dbReference type="ARBA" id="ARBA00023237"/>
    </source>
</evidence>
<dbReference type="EMBL" id="WHLY01000002">
    <property type="protein sequence ID" value="MPR35182.1"/>
    <property type="molecule type" value="Genomic_DNA"/>
</dbReference>
<evidence type="ECO:0000313" key="6">
    <source>
        <dbReference type="EMBL" id="MPR35182.1"/>
    </source>
</evidence>
<organism evidence="6 7">
    <name type="scientific">Salmonirosea aquatica</name>
    <dbReference type="NCBI Taxonomy" id="2654236"/>
    <lineage>
        <taxon>Bacteria</taxon>
        <taxon>Pseudomonadati</taxon>
        <taxon>Bacteroidota</taxon>
        <taxon>Cytophagia</taxon>
        <taxon>Cytophagales</taxon>
        <taxon>Spirosomataceae</taxon>
        <taxon>Salmonirosea</taxon>
    </lineage>
</organism>
<keyword evidence="2" id="KW-1134">Transmembrane beta strand</keyword>
<comment type="subcellular location">
    <subcellularLocation>
        <location evidence="1">Cell outer membrane</location>
    </subcellularLocation>
</comment>
<proteinExistence type="predicted"/>
<dbReference type="PANTHER" id="PTHR30026:SF20">
    <property type="entry name" value="OUTER MEMBRANE PROTEIN TOLC"/>
    <property type="match status" value="1"/>
</dbReference>
<evidence type="ECO:0000313" key="7">
    <source>
        <dbReference type="Proteomes" id="UP000479293"/>
    </source>
</evidence>
<protein>
    <submittedName>
        <fullName evidence="6">Transporter</fullName>
    </submittedName>
</protein>
<comment type="caution">
    <text evidence="6">The sequence shown here is derived from an EMBL/GenBank/DDBJ whole genome shotgun (WGS) entry which is preliminary data.</text>
</comment>
<evidence type="ECO:0000256" key="1">
    <source>
        <dbReference type="ARBA" id="ARBA00004442"/>
    </source>
</evidence>
<dbReference type="GO" id="GO:0015288">
    <property type="term" value="F:porin activity"/>
    <property type="evidence" value="ECO:0007669"/>
    <property type="project" value="TreeGrafter"/>
</dbReference>
<evidence type="ECO:0000256" key="4">
    <source>
        <dbReference type="ARBA" id="ARBA00023136"/>
    </source>
</evidence>
<keyword evidence="5" id="KW-0998">Cell outer membrane</keyword>
<dbReference type="AlphaFoldDB" id="A0A7C9BBY7"/>
<evidence type="ECO:0000256" key="3">
    <source>
        <dbReference type="ARBA" id="ARBA00022692"/>
    </source>
</evidence>
<sequence>MVPRISAQVLTLEGCYTLVRQNYPMVKQRALIEKMRDFTVSNAAKGTLPQLSVGGQATYQSAVTRIPIEVPGLDIPTLSKDQYKIFGEISQSLTDGPVVSQQKELARVSAAAETQKVEVELYKLRERVNQLFFGILLLEAQIKQTELLENDIRVGLNKTEAAIANGTALKSNADILNAELLKTEQRRIELRANRQGYADMLALLINQPVEESTVLETPPVPGLSPDINRPELGLYEVQQKSFEVQNRLLSARLNPRLSLFVQGGYGRPALNLLSNTFDFYALGGVRLNWNLNAFYTLKNDRELLTINRSTVDLQRETFLFNTRISLKQQGSEINKYQALIDTDNRIIALRDQVKTTANTQLEFGTLTVNDYLTYLNAEDQARQNLLLHQIQLLMAQYAYAVTTGN</sequence>
<dbReference type="InterPro" id="IPR051906">
    <property type="entry name" value="TolC-like"/>
</dbReference>
<dbReference type="GO" id="GO:0015562">
    <property type="term" value="F:efflux transmembrane transporter activity"/>
    <property type="evidence" value="ECO:0007669"/>
    <property type="project" value="InterPro"/>
</dbReference>
<keyword evidence="3" id="KW-0812">Transmembrane</keyword>
<evidence type="ECO:0000256" key="2">
    <source>
        <dbReference type="ARBA" id="ARBA00022452"/>
    </source>
</evidence>
<name>A0A7C9BBY7_9BACT</name>
<gene>
    <name evidence="6" type="ORF">GBK04_17960</name>
</gene>